<evidence type="ECO:0000313" key="2">
    <source>
        <dbReference type="Proteomes" id="UP000053841"/>
    </source>
</evidence>
<dbReference type="eggNOG" id="ENOG502SP4K">
    <property type="taxonomic scope" value="Eukaryota"/>
</dbReference>
<dbReference type="Proteomes" id="UP000053841">
    <property type="component" value="Unassembled WGS sequence"/>
</dbReference>
<sequence length="82" mass="9456">MKYMYTDALAREVSALPEPFSSIIQNSRLWKWERDQGLECTGTFALLFPKDHTQDVSLTIWCGHDDGYRLIELFSLQLALSS</sequence>
<organism evidence="1 2">
    <name type="scientific">Cochliobolus carbonum (strain 26-R-13)</name>
    <name type="common">Maize leaf spot fungus</name>
    <name type="synonym">Bipolaris zeicola</name>
    <dbReference type="NCBI Taxonomy" id="930089"/>
    <lineage>
        <taxon>Eukaryota</taxon>
        <taxon>Fungi</taxon>
        <taxon>Dikarya</taxon>
        <taxon>Ascomycota</taxon>
        <taxon>Pezizomycotina</taxon>
        <taxon>Dothideomycetes</taxon>
        <taxon>Pleosporomycetidae</taxon>
        <taxon>Pleosporales</taxon>
        <taxon>Pleosporineae</taxon>
        <taxon>Pleosporaceae</taxon>
        <taxon>Bipolaris</taxon>
    </lineage>
</organism>
<evidence type="ECO:0000313" key="1">
    <source>
        <dbReference type="EMBL" id="EUC27657.1"/>
    </source>
</evidence>
<dbReference type="AlphaFoldDB" id="W6XKA3"/>
<dbReference type="KEGG" id="bze:COCCADRAFT_111117"/>
<dbReference type="RefSeq" id="XP_007718041.1">
    <property type="nucleotide sequence ID" value="XM_007719851.1"/>
</dbReference>
<dbReference type="OrthoDB" id="3763345at2759"/>
<dbReference type="HOGENOM" id="CLU_2557959_0_0_1"/>
<accession>W6XKA3</accession>
<keyword evidence="2" id="KW-1185">Reference proteome</keyword>
<dbReference type="EMBL" id="KI964894">
    <property type="protein sequence ID" value="EUC27657.1"/>
    <property type="molecule type" value="Genomic_DNA"/>
</dbReference>
<reference evidence="1 2" key="1">
    <citation type="journal article" date="2013" name="PLoS Genet.">
        <title>Comparative genome structure, secondary metabolite, and effector coding capacity across Cochliobolus pathogens.</title>
        <authorList>
            <person name="Condon B.J."/>
            <person name="Leng Y."/>
            <person name="Wu D."/>
            <person name="Bushley K.E."/>
            <person name="Ohm R.A."/>
            <person name="Otillar R."/>
            <person name="Martin J."/>
            <person name="Schackwitz W."/>
            <person name="Grimwood J."/>
            <person name="MohdZainudin N."/>
            <person name="Xue C."/>
            <person name="Wang R."/>
            <person name="Manning V.A."/>
            <person name="Dhillon B."/>
            <person name="Tu Z.J."/>
            <person name="Steffenson B.J."/>
            <person name="Salamov A."/>
            <person name="Sun H."/>
            <person name="Lowry S."/>
            <person name="LaButti K."/>
            <person name="Han J."/>
            <person name="Copeland A."/>
            <person name="Lindquist E."/>
            <person name="Barry K."/>
            <person name="Schmutz J."/>
            <person name="Baker S.E."/>
            <person name="Ciuffetti L.M."/>
            <person name="Grigoriev I.V."/>
            <person name="Zhong S."/>
            <person name="Turgeon B.G."/>
        </authorList>
    </citation>
    <scope>NUCLEOTIDE SEQUENCE [LARGE SCALE GENOMIC DNA]</scope>
    <source>
        <strain evidence="1 2">26-R-13</strain>
    </source>
</reference>
<proteinExistence type="predicted"/>
<gene>
    <name evidence="1" type="ORF">COCCADRAFT_111117</name>
</gene>
<name>W6XKA3_COCC2</name>
<dbReference type="GeneID" id="19144234"/>
<protein>
    <submittedName>
        <fullName evidence="1">Uncharacterized protein</fullName>
    </submittedName>
</protein>